<feature type="compositionally biased region" description="Basic and acidic residues" evidence="1">
    <location>
        <begin position="372"/>
        <end position="387"/>
    </location>
</feature>
<keyword evidence="2" id="KW-1133">Transmembrane helix</keyword>
<dbReference type="OrthoDB" id="42898at2759"/>
<evidence type="ECO:0000259" key="3">
    <source>
        <dbReference type="PROSITE" id="PS50186"/>
    </source>
</evidence>
<dbReference type="Pfam" id="PF08588">
    <property type="entry name" value="Duc1"/>
    <property type="match status" value="1"/>
</dbReference>
<keyword evidence="5" id="KW-1185">Reference proteome</keyword>
<dbReference type="InterPro" id="IPR013897">
    <property type="entry name" value="Duc1"/>
</dbReference>
<dbReference type="PANTHER" id="PTHR34826">
    <property type="entry name" value="UPF0590 PROTEIN C409.17C"/>
    <property type="match status" value="1"/>
</dbReference>
<dbReference type="CDD" id="cd04371">
    <property type="entry name" value="DEP"/>
    <property type="match status" value="1"/>
</dbReference>
<reference evidence="4" key="1">
    <citation type="submission" date="2020-12" db="EMBL/GenBank/DDBJ databases">
        <authorList>
            <person name="Iha C."/>
        </authorList>
    </citation>
    <scope>NUCLEOTIDE SEQUENCE</scope>
</reference>
<dbReference type="SMART" id="SM00049">
    <property type="entry name" value="DEP"/>
    <property type="match status" value="1"/>
</dbReference>
<protein>
    <recommendedName>
        <fullName evidence="3">DEP domain-containing protein</fullName>
    </recommendedName>
</protein>
<feature type="transmembrane region" description="Helical" evidence="2">
    <location>
        <begin position="268"/>
        <end position="290"/>
    </location>
</feature>
<organism evidence="4 5">
    <name type="scientific">Ostreobium quekettii</name>
    <dbReference type="NCBI Taxonomy" id="121088"/>
    <lineage>
        <taxon>Eukaryota</taxon>
        <taxon>Viridiplantae</taxon>
        <taxon>Chlorophyta</taxon>
        <taxon>core chlorophytes</taxon>
        <taxon>Ulvophyceae</taxon>
        <taxon>TCBD clade</taxon>
        <taxon>Bryopsidales</taxon>
        <taxon>Ostreobineae</taxon>
        <taxon>Ostreobiaceae</taxon>
        <taxon>Ostreobium</taxon>
    </lineage>
</organism>
<feature type="region of interest" description="Disordered" evidence="1">
    <location>
        <begin position="355"/>
        <end position="387"/>
    </location>
</feature>
<evidence type="ECO:0000313" key="5">
    <source>
        <dbReference type="Proteomes" id="UP000708148"/>
    </source>
</evidence>
<dbReference type="PROSITE" id="PS50186">
    <property type="entry name" value="DEP"/>
    <property type="match status" value="1"/>
</dbReference>
<comment type="caution">
    <text evidence="4">The sequence shown here is derived from an EMBL/GenBank/DDBJ whole genome shotgun (WGS) entry which is preliminary data.</text>
</comment>
<dbReference type="Gene3D" id="1.10.10.10">
    <property type="entry name" value="Winged helix-like DNA-binding domain superfamily/Winged helix DNA-binding domain"/>
    <property type="match status" value="1"/>
</dbReference>
<accession>A0A8S1JAV9</accession>
<keyword evidence="2" id="KW-0812">Transmembrane</keyword>
<dbReference type="InterPro" id="IPR036388">
    <property type="entry name" value="WH-like_DNA-bd_sf"/>
</dbReference>
<dbReference type="AlphaFoldDB" id="A0A8S1JAV9"/>
<dbReference type="SUPFAM" id="SSF46785">
    <property type="entry name" value="Winged helix' DNA-binding domain"/>
    <property type="match status" value="1"/>
</dbReference>
<dbReference type="InterPro" id="IPR000591">
    <property type="entry name" value="DEP_dom"/>
</dbReference>
<dbReference type="Pfam" id="PF00610">
    <property type="entry name" value="DEP"/>
    <property type="match status" value="1"/>
</dbReference>
<evidence type="ECO:0000256" key="1">
    <source>
        <dbReference type="SAM" id="MobiDB-lite"/>
    </source>
</evidence>
<dbReference type="PANTHER" id="PTHR34826:SF2">
    <property type="entry name" value="UPF0590 PROTEIN C409.17C"/>
    <property type="match status" value="1"/>
</dbReference>
<evidence type="ECO:0000256" key="2">
    <source>
        <dbReference type="SAM" id="Phobius"/>
    </source>
</evidence>
<proteinExistence type="predicted"/>
<gene>
    <name evidence="4" type="ORF">OSTQU699_LOCUS7920</name>
</gene>
<keyword evidence="2" id="KW-0472">Membrane</keyword>
<dbReference type="GO" id="GO:0035556">
    <property type="term" value="P:intracellular signal transduction"/>
    <property type="evidence" value="ECO:0007669"/>
    <property type="project" value="InterPro"/>
</dbReference>
<dbReference type="EMBL" id="CAJHUC010001871">
    <property type="protein sequence ID" value="CAD7702563.1"/>
    <property type="molecule type" value="Genomic_DNA"/>
</dbReference>
<sequence>MPDITKALTVLEGSIRKSVTSARRTFKSFSCTSFFSDGDADRIMREEDGASIFVEPTSRSATVARTARSDDSSVPDVSLPVGLQAAAENSNDSARSSGPSSATGRTNELLELGFRMSKNVELKDRQWHWKIFKNCFLGEEAVSWMISEGIVECVEEAVELGNRMIESGVIRHVTEDQRFENQPLFYRFTEVVIDDDDGESATDDSLPAKLMAIGEELIQTEENVAELHSQLKLHRQLNIALFESGSEQQQRLECMIECQSAEIAKLEYVVVLQTFVVAFMILAMLGWWAAPLGCLLIGVAGYMGHKAWFHESSTMHKKYHGAHGVLLKRLQDASNFPEQPSTCDLQTGNRWSSAVCSGSRPCEEPGASSRSRSMELPDKAKAARPEPAKRRFIPQAADYENWPDRPCLFALNTSYSGQRATRGADPDKIRVNTGEPFHFESNLFKGQAVMWVAGLDSTPKGLFQGQRRVTHLAVQGRFKKELDFTDVFTGQEFLLPLKHLPAMSLFSVLLKLGKRLSPSLVAGMTPVPHILTPIAAAAQMITINRPGEEKSINSPPQEDMRVLGTQFCKGNGEPISGPHRKKMMSDVRNRTGRKFDTEHVYTFHFWQHLLDLSTFELDLNIKQFSLSRHLGGQPLQLMAKTKESGDVGWRWRPQATKRRGLRPSTGLMGQFQTMVHVRPVASGRWPGRNAVAQRPRFRAQPCCGC</sequence>
<dbReference type="Proteomes" id="UP000708148">
    <property type="component" value="Unassembled WGS sequence"/>
</dbReference>
<evidence type="ECO:0000313" key="4">
    <source>
        <dbReference type="EMBL" id="CAD7702563.1"/>
    </source>
</evidence>
<name>A0A8S1JAV9_9CHLO</name>
<dbReference type="InterPro" id="IPR036390">
    <property type="entry name" value="WH_DNA-bd_sf"/>
</dbReference>
<feature type="domain" description="DEP" evidence="3">
    <location>
        <begin position="116"/>
        <end position="190"/>
    </location>
</feature>